<dbReference type="InterPro" id="IPR039426">
    <property type="entry name" value="TonB-dep_rcpt-like"/>
</dbReference>
<gene>
    <name evidence="3" type="ORF">ACKW6Q_02700</name>
</gene>
<keyword evidence="1" id="KW-0472">Membrane</keyword>
<dbReference type="Gene3D" id="2.170.130.10">
    <property type="entry name" value="TonB-dependent receptor, plug domain"/>
    <property type="match status" value="1"/>
</dbReference>
<name>A0ABW9JZW8_9FLAO</name>
<evidence type="ECO:0000259" key="2">
    <source>
        <dbReference type="Pfam" id="PF07715"/>
    </source>
</evidence>
<keyword evidence="1" id="KW-0998">Cell outer membrane</keyword>
<keyword evidence="4" id="KW-1185">Reference proteome</keyword>
<feature type="domain" description="TonB-dependent receptor plug" evidence="2">
    <location>
        <begin position="125"/>
        <end position="229"/>
    </location>
</feature>
<dbReference type="PROSITE" id="PS52016">
    <property type="entry name" value="TONB_DEPENDENT_REC_3"/>
    <property type="match status" value="1"/>
</dbReference>
<keyword evidence="1" id="KW-0813">Transport</keyword>
<evidence type="ECO:0000313" key="4">
    <source>
        <dbReference type="Proteomes" id="UP001634154"/>
    </source>
</evidence>
<evidence type="ECO:0000256" key="1">
    <source>
        <dbReference type="PROSITE-ProRule" id="PRU01360"/>
    </source>
</evidence>
<protein>
    <submittedName>
        <fullName evidence="3">TonB-dependent receptor plug domain-containing protein</fullName>
    </submittedName>
</protein>
<keyword evidence="1" id="KW-1134">Transmembrane beta strand</keyword>
<dbReference type="Proteomes" id="UP001634154">
    <property type="component" value="Unassembled WGS sequence"/>
</dbReference>
<organism evidence="3 4">
    <name type="scientific">Chryseobacterium kwangjuense</name>
    <dbReference type="NCBI Taxonomy" id="267125"/>
    <lineage>
        <taxon>Bacteria</taxon>
        <taxon>Pseudomonadati</taxon>
        <taxon>Bacteroidota</taxon>
        <taxon>Flavobacteriia</taxon>
        <taxon>Flavobacteriales</taxon>
        <taxon>Weeksellaceae</taxon>
        <taxon>Chryseobacterium group</taxon>
        <taxon>Chryseobacterium</taxon>
    </lineage>
</organism>
<keyword evidence="1" id="KW-0812">Transmembrane</keyword>
<proteinExistence type="inferred from homology"/>
<dbReference type="SUPFAM" id="SSF56935">
    <property type="entry name" value="Porins"/>
    <property type="match status" value="1"/>
</dbReference>
<keyword evidence="3" id="KW-0675">Receptor</keyword>
<dbReference type="InterPro" id="IPR012910">
    <property type="entry name" value="Plug_dom"/>
</dbReference>
<comment type="caution">
    <text evidence="3">The sequence shown here is derived from an EMBL/GenBank/DDBJ whole genome shotgun (WGS) entry which is preliminary data.</text>
</comment>
<dbReference type="Pfam" id="PF07715">
    <property type="entry name" value="Plug"/>
    <property type="match status" value="1"/>
</dbReference>
<dbReference type="RefSeq" id="WP_409355623.1">
    <property type="nucleotide sequence ID" value="NZ_JBJXVJ010000001.1"/>
</dbReference>
<sequence length="240" mass="26287">MKITIPKPCHENWETMTPEEKGRFCSVCSKTVRDFTTASDDEIMKSFSDSSEDICGNFYESQLNRNLHYSYINSVFIKFAAGFILTTGGLVSVRAQQNIPTDTLQSEKISEIVLPELVGKKSQKTMLGSYTIVPGSLLNAKENKPEDIISKLQGVTVNPESADSSGKPVPLRIGGAKSSLRDDQKPVVVVNGKVSSLEELERIDPDTIKTINIVKNASSIFSGEAKNGVIVVTTKKKIKK</sequence>
<dbReference type="InterPro" id="IPR037066">
    <property type="entry name" value="Plug_dom_sf"/>
</dbReference>
<comment type="subcellular location">
    <subcellularLocation>
        <location evidence="1">Cell outer membrane</location>
        <topology evidence="1">Multi-pass membrane protein</topology>
    </subcellularLocation>
</comment>
<comment type="similarity">
    <text evidence="1">Belongs to the TonB-dependent receptor family.</text>
</comment>
<dbReference type="EMBL" id="JBJXVJ010000001">
    <property type="protein sequence ID" value="MFN1215874.1"/>
    <property type="molecule type" value="Genomic_DNA"/>
</dbReference>
<reference evidence="3 4" key="1">
    <citation type="submission" date="2024-12" db="EMBL/GenBank/DDBJ databases">
        <title>Draft genome sequence of Chryseobacterium kwangjuense AG447.</title>
        <authorList>
            <person name="Cheptsov V.S."/>
            <person name="Belov A."/>
            <person name="Zavarzina A.G."/>
        </authorList>
    </citation>
    <scope>NUCLEOTIDE SEQUENCE [LARGE SCALE GENOMIC DNA]</scope>
    <source>
        <strain evidence="3 4">AG447</strain>
    </source>
</reference>
<accession>A0ABW9JZW8</accession>
<evidence type="ECO:0000313" key="3">
    <source>
        <dbReference type="EMBL" id="MFN1215874.1"/>
    </source>
</evidence>